<dbReference type="PANTHER" id="PTHR33777:SF1">
    <property type="entry name" value="UPF0045 PROTEIN ECM15"/>
    <property type="match status" value="1"/>
</dbReference>
<dbReference type="SUPFAM" id="SSF89957">
    <property type="entry name" value="MTH1187/YkoF-like"/>
    <property type="match status" value="1"/>
</dbReference>
<accession>A0A937XH18</accession>
<evidence type="ECO:0000313" key="3">
    <source>
        <dbReference type="EMBL" id="MBM3332329.1"/>
    </source>
</evidence>
<gene>
    <name evidence="3" type="ORF">FJY68_10875</name>
</gene>
<sequence length="98" mass="10638">MMIVELSVVPVGTSETSVSSYVRAALRVFAEADLDYKVNSMGTCVEGEWDEIFSALKTVHDRLAGMGCHRIVTTVKIDDRRDKRGTMAAKVAAVTEGS</sequence>
<dbReference type="PANTHER" id="PTHR33777">
    <property type="entry name" value="UPF0045 PROTEIN ECM15"/>
    <property type="match status" value="1"/>
</dbReference>
<proteinExistence type="inferred from homology"/>
<dbReference type="InterPro" id="IPR051614">
    <property type="entry name" value="UPF0045_domain"/>
</dbReference>
<dbReference type="InterPro" id="IPR029756">
    <property type="entry name" value="MTH1187/YkoF-like"/>
</dbReference>
<dbReference type="GO" id="GO:0005829">
    <property type="term" value="C:cytosol"/>
    <property type="evidence" value="ECO:0007669"/>
    <property type="project" value="TreeGrafter"/>
</dbReference>
<evidence type="ECO:0000259" key="2">
    <source>
        <dbReference type="Pfam" id="PF01910"/>
    </source>
</evidence>
<dbReference type="InterPro" id="IPR002767">
    <property type="entry name" value="Thiamine_BP"/>
</dbReference>
<evidence type="ECO:0000256" key="1">
    <source>
        <dbReference type="ARBA" id="ARBA00010272"/>
    </source>
</evidence>
<feature type="domain" description="Thiamine-binding protein" evidence="2">
    <location>
        <begin position="4"/>
        <end position="94"/>
    </location>
</feature>
<name>A0A937XH18_UNCW3</name>
<dbReference type="EMBL" id="VGIR01000076">
    <property type="protein sequence ID" value="MBM3332329.1"/>
    <property type="molecule type" value="Genomic_DNA"/>
</dbReference>
<comment type="similarity">
    <text evidence="1">Belongs to the UPF0045 family.</text>
</comment>
<dbReference type="AlphaFoldDB" id="A0A937XH18"/>
<comment type="caution">
    <text evidence="3">The sequence shown here is derived from an EMBL/GenBank/DDBJ whole genome shotgun (WGS) entry which is preliminary data.</text>
</comment>
<evidence type="ECO:0000313" key="4">
    <source>
        <dbReference type="Proteomes" id="UP000779900"/>
    </source>
</evidence>
<dbReference type="Gene3D" id="3.30.70.930">
    <property type="match status" value="1"/>
</dbReference>
<dbReference type="Proteomes" id="UP000779900">
    <property type="component" value="Unassembled WGS sequence"/>
</dbReference>
<reference evidence="3" key="1">
    <citation type="submission" date="2019-03" db="EMBL/GenBank/DDBJ databases">
        <title>Lake Tanganyika Metagenome-Assembled Genomes (MAGs).</title>
        <authorList>
            <person name="Tran P."/>
        </authorList>
    </citation>
    <scope>NUCLEOTIDE SEQUENCE</scope>
    <source>
        <strain evidence="3">K_DeepCast_150m_m2_040</strain>
    </source>
</reference>
<dbReference type="NCBIfam" id="TIGR00106">
    <property type="entry name" value="MTH1187 family thiamine-binding protein"/>
    <property type="match status" value="1"/>
</dbReference>
<protein>
    <submittedName>
        <fullName evidence="3">MTH1187 family thiamine-binding protein</fullName>
    </submittedName>
</protein>
<dbReference type="Pfam" id="PF01910">
    <property type="entry name" value="Thiamine_BP"/>
    <property type="match status" value="1"/>
</dbReference>
<organism evidence="3 4">
    <name type="scientific">candidate division WOR-3 bacterium</name>
    <dbReference type="NCBI Taxonomy" id="2052148"/>
    <lineage>
        <taxon>Bacteria</taxon>
        <taxon>Bacteria division WOR-3</taxon>
    </lineage>
</organism>